<dbReference type="AlphaFoldDB" id="A0A645HSQ4"/>
<sequence length="140" mass="15882">MKFSTRSEYGLRAMVVLAGIEDATPVSLRQIASLEQISEQYLEQIFMDLKKAELVQSIRGAYGGYLLARDASEISIRQILEVLEGPIFHCECLGKDGEQPSCSFKEEPCIVQVVWRRLQDGMDHILEGMNLRDLQQGKYL</sequence>
<dbReference type="InterPro" id="IPR036390">
    <property type="entry name" value="WH_DNA-bd_sf"/>
</dbReference>
<evidence type="ECO:0000313" key="2">
    <source>
        <dbReference type="EMBL" id="MPN42071.1"/>
    </source>
</evidence>
<name>A0A645HSQ4_9ZZZZ</name>
<protein>
    <submittedName>
        <fullName evidence="2">HTH-type transcriptional regulator CymR</fullName>
    </submittedName>
</protein>
<keyword evidence="1" id="KW-0238">DNA-binding</keyword>
<gene>
    <name evidence="2" type="primary">cymR_47</name>
    <name evidence="2" type="ORF">SDC9_189627</name>
</gene>
<dbReference type="GO" id="GO:0003677">
    <property type="term" value="F:DNA binding"/>
    <property type="evidence" value="ECO:0007669"/>
    <property type="project" value="UniProtKB-KW"/>
</dbReference>
<dbReference type="InterPro" id="IPR000944">
    <property type="entry name" value="Tscrpt_reg_Rrf2"/>
</dbReference>
<reference evidence="2" key="1">
    <citation type="submission" date="2019-08" db="EMBL/GenBank/DDBJ databases">
        <authorList>
            <person name="Kucharzyk K."/>
            <person name="Murdoch R.W."/>
            <person name="Higgins S."/>
            <person name="Loffler F."/>
        </authorList>
    </citation>
    <scope>NUCLEOTIDE SEQUENCE</scope>
</reference>
<dbReference type="PANTHER" id="PTHR33221:SF5">
    <property type="entry name" value="HTH-TYPE TRANSCRIPTIONAL REGULATOR ISCR"/>
    <property type="match status" value="1"/>
</dbReference>
<dbReference type="PANTHER" id="PTHR33221">
    <property type="entry name" value="WINGED HELIX-TURN-HELIX TRANSCRIPTIONAL REGULATOR, RRF2 FAMILY"/>
    <property type="match status" value="1"/>
</dbReference>
<comment type="caution">
    <text evidence="2">The sequence shown here is derived from an EMBL/GenBank/DDBJ whole genome shotgun (WGS) entry which is preliminary data.</text>
</comment>
<dbReference type="SUPFAM" id="SSF46785">
    <property type="entry name" value="Winged helix' DNA-binding domain"/>
    <property type="match status" value="1"/>
</dbReference>
<accession>A0A645HSQ4</accession>
<organism evidence="2">
    <name type="scientific">bioreactor metagenome</name>
    <dbReference type="NCBI Taxonomy" id="1076179"/>
    <lineage>
        <taxon>unclassified sequences</taxon>
        <taxon>metagenomes</taxon>
        <taxon>ecological metagenomes</taxon>
    </lineage>
</organism>
<dbReference type="GO" id="GO:0003700">
    <property type="term" value="F:DNA-binding transcription factor activity"/>
    <property type="evidence" value="ECO:0007669"/>
    <property type="project" value="TreeGrafter"/>
</dbReference>
<dbReference type="NCBIfam" id="TIGR00738">
    <property type="entry name" value="rrf2_super"/>
    <property type="match status" value="1"/>
</dbReference>
<dbReference type="Pfam" id="PF02082">
    <property type="entry name" value="Rrf2"/>
    <property type="match status" value="1"/>
</dbReference>
<dbReference type="EMBL" id="VSSQ01099542">
    <property type="protein sequence ID" value="MPN42071.1"/>
    <property type="molecule type" value="Genomic_DNA"/>
</dbReference>
<dbReference type="PROSITE" id="PS51197">
    <property type="entry name" value="HTH_RRF2_2"/>
    <property type="match status" value="1"/>
</dbReference>
<proteinExistence type="predicted"/>
<evidence type="ECO:0000256" key="1">
    <source>
        <dbReference type="ARBA" id="ARBA00023125"/>
    </source>
</evidence>
<dbReference type="GO" id="GO:0005829">
    <property type="term" value="C:cytosol"/>
    <property type="evidence" value="ECO:0007669"/>
    <property type="project" value="TreeGrafter"/>
</dbReference>
<dbReference type="Gene3D" id="1.10.10.10">
    <property type="entry name" value="Winged helix-like DNA-binding domain superfamily/Winged helix DNA-binding domain"/>
    <property type="match status" value="1"/>
</dbReference>
<dbReference type="InterPro" id="IPR036388">
    <property type="entry name" value="WH-like_DNA-bd_sf"/>
</dbReference>